<organism evidence="1 2">
    <name type="scientific">Catharanthus roseus</name>
    <name type="common">Madagascar periwinkle</name>
    <name type="synonym">Vinca rosea</name>
    <dbReference type="NCBI Taxonomy" id="4058"/>
    <lineage>
        <taxon>Eukaryota</taxon>
        <taxon>Viridiplantae</taxon>
        <taxon>Streptophyta</taxon>
        <taxon>Embryophyta</taxon>
        <taxon>Tracheophyta</taxon>
        <taxon>Spermatophyta</taxon>
        <taxon>Magnoliopsida</taxon>
        <taxon>eudicotyledons</taxon>
        <taxon>Gunneridae</taxon>
        <taxon>Pentapetalae</taxon>
        <taxon>asterids</taxon>
        <taxon>lamiids</taxon>
        <taxon>Gentianales</taxon>
        <taxon>Apocynaceae</taxon>
        <taxon>Rauvolfioideae</taxon>
        <taxon>Vinceae</taxon>
        <taxon>Catharanthinae</taxon>
        <taxon>Catharanthus</taxon>
    </lineage>
</organism>
<reference evidence="2" key="1">
    <citation type="journal article" date="2023" name="Nat. Plants">
        <title>Single-cell RNA sequencing provides a high-resolution roadmap for understanding the multicellular compartmentation of specialized metabolism.</title>
        <authorList>
            <person name="Sun S."/>
            <person name="Shen X."/>
            <person name="Li Y."/>
            <person name="Li Y."/>
            <person name="Wang S."/>
            <person name="Li R."/>
            <person name="Zhang H."/>
            <person name="Shen G."/>
            <person name="Guo B."/>
            <person name="Wei J."/>
            <person name="Xu J."/>
            <person name="St-Pierre B."/>
            <person name="Chen S."/>
            <person name="Sun C."/>
        </authorList>
    </citation>
    <scope>NUCLEOTIDE SEQUENCE [LARGE SCALE GENOMIC DNA]</scope>
</reference>
<dbReference type="Proteomes" id="UP001060085">
    <property type="component" value="Linkage Group LG04"/>
</dbReference>
<keyword evidence="2" id="KW-1185">Reference proteome</keyword>
<evidence type="ECO:0000313" key="2">
    <source>
        <dbReference type="Proteomes" id="UP001060085"/>
    </source>
</evidence>
<sequence length="244" mass="27954">MLAVESTVVEPTSLQEDKMVVGNFSPCTRSFEHTSYKCSEGNRIEAENGITDRPFERVPRKETRNEKDYMNMDEDSMKPSLLEKSSTVNELLQAIIEINGSVEMHVEGEMSKEDFGDSMSDMSFEEEESIEFEKRDRVEEKERLVEKSSFLVFISSLGEKCEKDESSKEEENDLEGNERTKEMRIKDGRSMEKDLGPILEDLSMTLSLNPSSLCYEVSLEELKSLLDSYNFQVCLVGDMCMISF</sequence>
<gene>
    <name evidence="1" type="ORF">M9H77_18874</name>
</gene>
<name>A0ACC0B8P4_CATRO</name>
<accession>A0ACC0B8P4</accession>
<protein>
    <submittedName>
        <fullName evidence="1">Uncharacterized protein</fullName>
    </submittedName>
</protein>
<dbReference type="EMBL" id="CM044704">
    <property type="protein sequence ID" value="KAI5669021.1"/>
    <property type="molecule type" value="Genomic_DNA"/>
</dbReference>
<proteinExistence type="predicted"/>
<evidence type="ECO:0000313" key="1">
    <source>
        <dbReference type="EMBL" id="KAI5669021.1"/>
    </source>
</evidence>
<comment type="caution">
    <text evidence="1">The sequence shown here is derived from an EMBL/GenBank/DDBJ whole genome shotgun (WGS) entry which is preliminary data.</text>
</comment>